<dbReference type="OrthoDB" id="4898680at2759"/>
<comment type="caution">
    <text evidence="6">The sequence shown here is derived from an EMBL/GenBank/DDBJ whole genome shotgun (WGS) entry which is preliminary data.</text>
</comment>
<dbReference type="InterPro" id="IPR050613">
    <property type="entry name" value="Sec_Metabolite_Reg"/>
</dbReference>
<keyword evidence="4" id="KW-0539">Nucleus</keyword>
<gene>
    <name evidence="6" type="ORF">NUU61_000964</name>
</gene>
<evidence type="ECO:0000313" key="6">
    <source>
        <dbReference type="EMBL" id="KAJ5115205.1"/>
    </source>
</evidence>
<keyword evidence="3" id="KW-0804">Transcription</keyword>
<dbReference type="GO" id="GO:0005634">
    <property type="term" value="C:nucleus"/>
    <property type="evidence" value="ECO:0007669"/>
    <property type="project" value="UniProtKB-SubCell"/>
</dbReference>
<evidence type="ECO:0000259" key="5">
    <source>
        <dbReference type="SMART" id="SM00906"/>
    </source>
</evidence>
<evidence type="ECO:0000256" key="2">
    <source>
        <dbReference type="ARBA" id="ARBA00023015"/>
    </source>
</evidence>
<reference evidence="6" key="2">
    <citation type="journal article" date="2023" name="IMA Fungus">
        <title>Comparative genomic study of the Penicillium genus elucidates a diverse pangenome and 15 lateral gene transfer events.</title>
        <authorList>
            <person name="Petersen C."/>
            <person name="Sorensen T."/>
            <person name="Nielsen M.R."/>
            <person name="Sondergaard T.E."/>
            <person name="Sorensen J.L."/>
            <person name="Fitzpatrick D.A."/>
            <person name="Frisvad J.C."/>
            <person name="Nielsen K.L."/>
        </authorList>
    </citation>
    <scope>NUCLEOTIDE SEQUENCE</scope>
    <source>
        <strain evidence="6">IBT 34128</strain>
    </source>
</reference>
<reference evidence="6" key="1">
    <citation type="submission" date="2022-11" db="EMBL/GenBank/DDBJ databases">
        <authorList>
            <person name="Petersen C."/>
        </authorList>
    </citation>
    <scope>NUCLEOTIDE SEQUENCE</scope>
    <source>
        <strain evidence="6">IBT 34128</strain>
    </source>
</reference>
<proteinExistence type="predicted"/>
<name>A0A9W9GBX3_9EURO</name>
<dbReference type="Proteomes" id="UP001141434">
    <property type="component" value="Unassembled WGS sequence"/>
</dbReference>
<dbReference type="GO" id="GO:0006351">
    <property type="term" value="P:DNA-templated transcription"/>
    <property type="evidence" value="ECO:0007669"/>
    <property type="project" value="InterPro"/>
</dbReference>
<protein>
    <recommendedName>
        <fullName evidence="5">Xylanolytic transcriptional activator regulatory domain-containing protein</fullName>
    </recommendedName>
</protein>
<evidence type="ECO:0000256" key="4">
    <source>
        <dbReference type="ARBA" id="ARBA00023242"/>
    </source>
</evidence>
<keyword evidence="2" id="KW-0805">Transcription regulation</keyword>
<dbReference type="RefSeq" id="XP_056516397.1">
    <property type="nucleotide sequence ID" value="XM_056651547.1"/>
</dbReference>
<dbReference type="PANTHER" id="PTHR31001">
    <property type="entry name" value="UNCHARACTERIZED TRANSCRIPTIONAL REGULATORY PROTEIN"/>
    <property type="match status" value="1"/>
</dbReference>
<evidence type="ECO:0000256" key="1">
    <source>
        <dbReference type="ARBA" id="ARBA00004123"/>
    </source>
</evidence>
<sequence length="593" mass="66669">MPNASHDSASSLNTPPRNRPLLSGYFGPTSFVSPLTDDVDLASAGQGSDTQTAQRVLPPYWVQKITEILQTLDDLSTIEVLIREYYSLSQSAVIAAPFILNSLRPVKALCEEWGASRNADDYASSLTVRIIQNTAEILEVPSSTRGTDFHTLFTGSAIRLEIIGVLCSLTGRAAYLGLARTKFDGQTSRSQYARKMLAASDAALYICKILTPLNDLTIWLVHENLLLSDVVNGDSSPHSWNRLGELSTDIFALGLHRDSKTTNVIPEFLLESRRRQFAAAYQLDKSIATFLGRPPRIPWRYADCRMPLDIRDEALATDGMELRYSQNELDADGWNIYGLYQRSSWMRVRFIISTFRDEILEVSLRKMTPETASYLDDVSQRCHLAWEALPTHLRYTPQCWENNLPVAVCLMLIISYLAYLYNDFLIQRLIAGKNNPRGNKALLAASADILATVLTLGTQREQMVDLRPDFTWTILLYGFPSASLLIKALQHHKRTGEPFLYDGSRSALIRNLSVFIAHLESTVRPDNANYALFQQASQVFSKIIDEILEPQSGMPDTELGETPFMDYDQMIAVDGLDLFNTMDFGVAFNQWLF</sequence>
<dbReference type="InterPro" id="IPR007219">
    <property type="entry name" value="XnlR_reg_dom"/>
</dbReference>
<dbReference type="GeneID" id="81390715"/>
<dbReference type="SMART" id="SM00906">
    <property type="entry name" value="Fungal_trans"/>
    <property type="match status" value="1"/>
</dbReference>
<evidence type="ECO:0000313" key="7">
    <source>
        <dbReference type="Proteomes" id="UP001141434"/>
    </source>
</evidence>
<dbReference type="GO" id="GO:0003677">
    <property type="term" value="F:DNA binding"/>
    <property type="evidence" value="ECO:0007669"/>
    <property type="project" value="InterPro"/>
</dbReference>
<accession>A0A9W9GBX3</accession>
<dbReference type="AlphaFoldDB" id="A0A9W9GBX3"/>
<dbReference type="Pfam" id="PF04082">
    <property type="entry name" value="Fungal_trans"/>
    <property type="match status" value="1"/>
</dbReference>
<feature type="domain" description="Xylanolytic transcriptional activator regulatory" evidence="5">
    <location>
        <begin position="239"/>
        <end position="313"/>
    </location>
</feature>
<dbReference type="EMBL" id="JAPMSZ010000001">
    <property type="protein sequence ID" value="KAJ5115205.1"/>
    <property type="molecule type" value="Genomic_DNA"/>
</dbReference>
<keyword evidence="7" id="KW-1185">Reference proteome</keyword>
<comment type="subcellular location">
    <subcellularLocation>
        <location evidence="1">Nucleus</location>
    </subcellularLocation>
</comment>
<evidence type="ECO:0000256" key="3">
    <source>
        <dbReference type="ARBA" id="ARBA00023163"/>
    </source>
</evidence>
<organism evidence="6 7">
    <name type="scientific">Penicillium alfredii</name>
    <dbReference type="NCBI Taxonomy" id="1506179"/>
    <lineage>
        <taxon>Eukaryota</taxon>
        <taxon>Fungi</taxon>
        <taxon>Dikarya</taxon>
        <taxon>Ascomycota</taxon>
        <taxon>Pezizomycotina</taxon>
        <taxon>Eurotiomycetes</taxon>
        <taxon>Eurotiomycetidae</taxon>
        <taxon>Eurotiales</taxon>
        <taxon>Aspergillaceae</taxon>
        <taxon>Penicillium</taxon>
    </lineage>
</organism>
<dbReference type="CDD" id="cd12148">
    <property type="entry name" value="fungal_TF_MHR"/>
    <property type="match status" value="1"/>
</dbReference>
<dbReference type="PANTHER" id="PTHR31001:SF82">
    <property type="entry name" value="ZN(II)2CYS6 TRANSCRIPTION FACTOR (EUROFUNG)"/>
    <property type="match status" value="1"/>
</dbReference>
<dbReference type="GO" id="GO:0008270">
    <property type="term" value="F:zinc ion binding"/>
    <property type="evidence" value="ECO:0007669"/>
    <property type="project" value="InterPro"/>
</dbReference>